<dbReference type="AlphaFoldDB" id="A0A6J6Y6B1"/>
<dbReference type="EMBL" id="CAFAAD010000180">
    <property type="protein sequence ID" value="CAB4804910.1"/>
    <property type="molecule type" value="Genomic_DNA"/>
</dbReference>
<sequence length="322" mass="36832">MVRKIFFAVEHVPLPTHHTTAANKKYLNRRFEFIARQSNNIEVFVFLQNHLLPLNNFTNRAEAIAKSGSAFKLKFIARRLHLDFQSRNHFIGIAIEKTDEITNEFVILLSRDLPHTRTTALFNVKQQTRPPDFRMSGQLRVGTSPNRKRAKQLIKGLTNRPSRGVGPEVSSSLSLIAPHHRGTRPVIIDCDREERVTLVVTKVNVEPWLMLLDQAVLEHERFELVANLNPLHSFCRGHHLSGTGSQVDRILEIVRQTRAKTFGLTHIDDAAVDVFELIRAGLVGNRAGRRSLHHWGHRMGHRRQTSRPVPTLLKPAWYPANE</sequence>
<name>A0A6J6Y6B1_9ZZZZ</name>
<protein>
    <submittedName>
        <fullName evidence="1">Unannotated protein</fullName>
    </submittedName>
</protein>
<proteinExistence type="predicted"/>
<accession>A0A6J6Y6B1</accession>
<organism evidence="1">
    <name type="scientific">freshwater metagenome</name>
    <dbReference type="NCBI Taxonomy" id="449393"/>
    <lineage>
        <taxon>unclassified sequences</taxon>
        <taxon>metagenomes</taxon>
        <taxon>ecological metagenomes</taxon>
    </lineage>
</organism>
<evidence type="ECO:0000313" key="1">
    <source>
        <dbReference type="EMBL" id="CAB4804910.1"/>
    </source>
</evidence>
<gene>
    <name evidence="1" type="ORF">UFOPK2969_01675</name>
</gene>
<reference evidence="1" key="1">
    <citation type="submission" date="2020-05" db="EMBL/GenBank/DDBJ databases">
        <authorList>
            <person name="Chiriac C."/>
            <person name="Salcher M."/>
            <person name="Ghai R."/>
            <person name="Kavagutti S V."/>
        </authorList>
    </citation>
    <scope>NUCLEOTIDE SEQUENCE</scope>
</reference>